<keyword evidence="2" id="KW-1185">Reference proteome</keyword>
<name>A0A9P6N0J8_9FUNG</name>
<comment type="caution">
    <text evidence="1">The sequence shown here is derived from an EMBL/GenBank/DDBJ whole genome shotgun (WGS) entry which is preliminary data.</text>
</comment>
<organism evidence="1 2">
    <name type="scientific">Entomortierella chlamydospora</name>
    <dbReference type="NCBI Taxonomy" id="101097"/>
    <lineage>
        <taxon>Eukaryota</taxon>
        <taxon>Fungi</taxon>
        <taxon>Fungi incertae sedis</taxon>
        <taxon>Mucoromycota</taxon>
        <taxon>Mortierellomycotina</taxon>
        <taxon>Mortierellomycetes</taxon>
        <taxon>Mortierellales</taxon>
        <taxon>Mortierellaceae</taxon>
        <taxon>Entomortierella</taxon>
    </lineage>
</organism>
<protein>
    <recommendedName>
        <fullName evidence="3">F-box domain-containing protein</fullName>
    </recommendedName>
</protein>
<reference evidence="1" key="1">
    <citation type="journal article" date="2020" name="Fungal Divers.">
        <title>Resolving the Mortierellaceae phylogeny through synthesis of multi-gene phylogenetics and phylogenomics.</title>
        <authorList>
            <person name="Vandepol N."/>
            <person name="Liber J."/>
            <person name="Desiro A."/>
            <person name="Na H."/>
            <person name="Kennedy M."/>
            <person name="Barry K."/>
            <person name="Grigoriev I.V."/>
            <person name="Miller A.N."/>
            <person name="O'Donnell K."/>
            <person name="Stajich J.E."/>
            <person name="Bonito G."/>
        </authorList>
    </citation>
    <scope>NUCLEOTIDE SEQUENCE</scope>
    <source>
        <strain evidence="1">NRRL 2769</strain>
    </source>
</reference>
<accession>A0A9P6N0J8</accession>
<dbReference type="Proteomes" id="UP000703661">
    <property type="component" value="Unassembled WGS sequence"/>
</dbReference>
<evidence type="ECO:0000313" key="1">
    <source>
        <dbReference type="EMBL" id="KAG0019538.1"/>
    </source>
</evidence>
<dbReference type="InterPro" id="IPR036047">
    <property type="entry name" value="F-box-like_dom_sf"/>
</dbReference>
<evidence type="ECO:0008006" key="3">
    <source>
        <dbReference type="Google" id="ProtNLM"/>
    </source>
</evidence>
<dbReference type="Gene3D" id="1.20.1280.50">
    <property type="match status" value="1"/>
</dbReference>
<proteinExistence type="predicted"/>
<dbReference type="AlphaFoldDB" id="A0A9P6N0J8"/>
<sequence>MTIVTHPSAVFTLPEILEYILSFLTRNERKNAARYVCKQWFYICRSLAPPRPLVWYPNWKDQDGAKTLQALGGAGILRLMSWADGPGDRVFGTHIMDPDTKSRGWERLLSGIELQLQQSQGLLPLQEIELRHDFTEPVYFNQILPLLPQFSFLSTLRMYTTDGPPDRVLLHSVLSTCSNLKVLIVAGPETPKRDCLHDASKEYFCSRERLSSITPLPMLRRLKTLTINNALLSRGTVESIIEASPNLRSLTILQAFTIPQSWQDTIDVGTTGAIDLRPVFDRMRFFQLMEAVWLNLQRFHLSVRNDLLSTQEFMVFMDSRVSRLPVWSFSDQELQPGYPLHKLFFSTDPLILRNHHQRLTSLELVRTPKGRMQSEGALHHFLCEATHLQNLRAINVPIDIESLDVNRLLVKRRFKDGSKSDEQILYEQQESEQQLWGQGRPRVWACRGLLTLHVTLETRDFLYPEPVSKLPVSSQIVFGYISKCCPNLKEIHLRRQHSEMSRGSGFCLLSRLRYLERLMLMGETFLNLKIKELAWLGSQRYRYPSSVNDGDMLSSGRQESDVDLCKLGLPSDINAWTKESRQRLWGMFSRKGNSNEGKEGVCWPRFESLKITYVRGQMGSAESIDAMQIQGLMHINWPGVMVDFEIARSYD</sequence>
<gene>
    <name evidence="1" type="ORF">BGZ80_005639</name>
</gene>
<dbReference type="SUPFAM" id="SSF81383">
    <property type="entry name" value="F-box domain"/>
    <property type="match status" value="1"/>
</dbReference>
<evidence type="ECO:0000313" key="2">
    <source>
        <dbReference type="Proteomes" id="UP000703661"/>
    </source>
</evidence>
<dbReference type="EMBL" id="JAAAID010000278">
    <property type="protein sequence ID" value="KAG0019538.1"/>
    <property type="molecule type" value="Genomic_DNA"/>
</dbReference>